<keyword evidence="3" id="KW-1185">Reference proteome</keyword>
<dbReference type="Proteomes" id="UP000199636">
    <property type="component" value="Unassembled WGS sequence"/>
</dbReference>
<proteinExistence type="predicted"/>
<reference evidence="3" key="1">
    <citation type="submission" date="2016-10" db="EMBL/GenBank/DDBJ databases">
        <authorList>
            <person name="Varghese N."/>
            <person name="Submissions S."/>
        </authorList>
    </citation>
    <scope>NUCLEOTIDE SEQUENCE [LARGE SCALE GENOMIC DNA]</scope>
    <source>
        <strain evidence="3">CCM 7469</strain>
    </source>
</reference>
<feature type="transmembrane region" description="Helical" evidence="1">
    <location>
        <begin position="84"/>
        <end position="102"/>
    </location>
</feature>
<dbReference type="EMBL" id="FNDS01000001">
    <property type="protein sequence ID" value="SDH31890.1"/>
    <property type="molecule type" value="Genomic_DNA"/>
</dbReference>
<evidence type="ECO:0000313" key="3">
    <source>
        <dbReference type="Proteomes" id="UP000199636"/>
    </source>
</evidence>
<dbReference type="RefSeq" id="WP_244507123.1">
    <property type="nucleotide sequence ID" value="NZ_FNDS01000001.1"/>
</dbReference>
<protein>
    <submittedName>
        <fullName evidence="2">Uncharacterized protein</fullName>
    </submittedName>
</protein>
<keyword evidence="1" id="KW-0812">Transmembrane</keyword>
<dbReference type="STRING" id="428992.SAMN05216272_10138"/>
<organism evidence="2 3">
    <name type="scientific">Pseudomonas panipatensis</name>
    <dbReference type="NCBI Taxonomy" id="428992"/>
    <lineage>
        <taxon>Bacteria</taxon>
        <taxon>Pseudomonadati</taxon>
        <taxon>Pseudomonadota</taxon>
        <taxon>Gammaproteobacteria</taxon>
        <taxon>Pseudomonadales</taxon>
        <taxon>Pseudomonadaceae</taxon>
        <taxon>Pseudomonas</taxon>
    </lineage>
</organism>
<keyword evidence="1" id="KW-1133">Transmembrane helix</keyword>
<dbReference type="AlphaFoldDB" id="A0A1G8BH44"/>
<evidence type="ECO:0000313" key="2">
    <source>
        <dbReference type="EMBL" id="SDH31890.1"/>
    </source>
</evidence>
<accession>A0A1G8BH44</accession>
<sequence length="130" mass="14227">MLWFRIHQRVLLRMALALWVLAFGVAASHGCLSYPQHDAAGSHASLSTAAHDQSHRLHATGCLQHCEDSSVALSVSPGHVSLDQVAWVVLLILPILLLPVVIPSRFGALALHLPPPRLPPARLRFVRFND</sequence>
<gene>
    <name evidence="2" type="ORF">SAMN05216272_10138</name>
</gene>
<keyword evidence="1" id="KW-0472">Membrane</keyword>
<name>A0A1G8BH44_9PSED</name>
<evidence type="ECO:0000256" key="1">
    <source>
        <dbReference type="SAM" id="Phobius"/>
    </source>
</evidence>